<proteinExistence type="predicted"/>
<protein>
    <submittedName>
        <fullName evidence="2">Uncharacterized protein</fullName>
    </submittedName>
</protein>
<dbReference type="Proteomes" id="UP001390669">
    <property type="component" value="Unassembled WGS sequence"/>
</dbReference>
<dbReference type="RefSeq" id="WP_406952847.1">
    <property type="nucleotide sequence ID" value="NZ_JAYMRW010000008.1"/>
</dbReference>
<keyword evidence="3" id="KW-1185">Reference proteome</keyword>
<evidence type="ECO:0000313" key="2">
    <source>
        <dbReference type="EMBL" id="MEM5449875.1"/>
    </source>
</evidence>
<comment type="caution">
    <text evidence="2">The sequence shown here is derived from an EMBL/GenBank/DDBJ whole genome shotgun (WGS) entry which is preliminary data.</text>
</comment>
<accession>A0ABU9SFW8</accession>
<dbReference type="EMBL" id="JAYMRW010000008">
    <property type="protein sequence ID" value="MEM5449875.1"/>
    <property type="molecule type" value="Genomic_DNA"/>
</dbReference>
<gene>
    <name evidence="2" type="ORF">VSR33_20570</name>
</gene>
<organism evidence="2 3">
    <name type="scientific">Paraburkholderia guartelaensis</name>
    <dbReference type="NCBI Taxonomy" id="2546446"/>
    <lineage>
        <taxon>Bacteria</taxon>
        <taxon>Pseudomonadati</taxon>
        <taxon>Pseudomonadota</taxon>
        <taxon>Betaproteobacteria</taxon>
        <taxon>Burkholderiales</taxon>
        <taxon>Burkholderiaceae</taxon>
        <taxon>Paraburkholderia</taxon>
    </lineage>
</organism>
<feature type="compositionally biased region" description="Basic and acidic residues" evidence="1">
    <location>
        <begin position="58"/>
        <end position="68"/>
    </location>
</feature>
<evidence type="ECO:0000256" key="1">
    <source>
        <dbReference type="SAM" id="MobiDB-lite"/>
    </source>
</evidence>
<sequence>MAERIPVTDAEIVREHRLRRIPGSATDALANPAMRTCLAVLAGQRKQREIPPSGQLVDNKRRAAGDSE</sequence>
<name>A0ABU9SFW8_9BURK</name>
<evidence type="ECO:0000313" key="3">
    <source>
        <dbReference type="Proteomes" id="UP001390669"/>
    </source>
</evidence>
<reference evidence="2 3" key="1">
    <citation type="submission" date="2024-01" db="EMBL/GenBank/DDBJ databases">
        <title>The diversity of rhizobia nodulating Mimosa spp. in eleven states of Brazil covering several biomes is determined by host plant, location, and edaphic factors.</title>
        <authorList>
            <person name="Rouws L."/>
            <person name="Barauna A."/>
            <person name="Beukes C."/>
            <person name="De Faria S.M."/>
            <person name="Gross E."/>
            <person name="Dos Reis Junior F.B."/>
            <person name="Simon M."/>
            <person name="Maluk M."/>
            <person name="Odee D.W."/>
            <person name="Kenicer G."/>
            <person name="Young J.P.W."/>
            <person name="Reis V.M."/>
            <person name="Zilli J."/>
            <person name="James E.K."/>
        </authorList>
    </citation>
    <scope>NUCLEOTIDE SEQUENCE [LARGE SCALE GENOMIC DNA]</scope>
    <source>
        <strain evidence="2 3">JPY164</strain>
    </source>
</reference>
<feature type="region of interest" description="Disordered" evidence="1">
    <location>
        <begin position="45"/>
        <end position="68"/>
    </location>
</feature>